<protein>
    <recommendedName>
        <fullName evidence="1">HNH domain-containing protein</fullName>
    </recommendedName>
</protein>
<evidence type="ECO:0000259" key="1">
    <source>
        <dbReference type="Pfam" id="PF01844"/>
    </source>
</evidence>
<dbReference type="Pfam" id="PF01844">
    <property type="entry name" value="HNH"/>
    <property type="match status" value="1"/>
</dbReference>
<dbReference type="InterPro" id="IPR002711">
    <property type="entry name" value="HNH"/>
</dbReference>
<dbReference type="AlphaFoldDB" id="A0A1B7WYY5"/>
<dbReference type="CDD" id="cd00085">
    <property type="entry name" value="HNHc"/>
    <property type="match status" value="1"/>
</dbReference>
<evidence type="ECO:0000313" key="3">
    <source>
        <dbReference type="Proteomes" id="UP000092093"/>
    </source>
</evidence>
<dbReference type="GO" id="GO:0008270">
    <property type="term" value="F:zinc ion binding"/>
    <property type="evidence" value="ECO:0007669"/>
    <property type="project" value="InterPro"/>
</dbReference>
<dbReference type="InterPro" id="IPR003615">
    <property type="entry name" value="HNH_nuc"/>
</dbReference>
<feature type="domain" description="HNH" evidence="1">
    <location>
        <begin position="5"/>
        <end position="51"/>
    </location>
</feature>
<dbReference type="GO" id="GO:0004519">
    <property type="term" value="F:endonuclease activity"/>
    <property type="evidence" value="ECO:0007669"/>
    <property type="project" value="InterPro"/>
</dbReference>
<dbReference type="EMBL" id="LJOW01000111">
    <property type="protein sequence ID" value="OBQ42336.1"/>
    <property type="molecule type" value="Genomic_DNA"/>
</dbReference>
<sequence length="64" mass="7405">MEPICVSCAKELTGEDWTIDHIVPPGEGEPNHDLNNLQSLCRSCNGRKQDRVLQRVTWRNPRYK</sequence>
<name>A0A1B7WYY5_APHFL</name>
<dbReference type="GO" id="GO:0003676">
    <property type="term" value="F:nucleic acid binding"/>
    <property type="evidence" value="ECO:0007669"/>
    <property type="project" value="InterPro"/>
</dbReference>
<evidence type="ECO:0000313" key="2">
    <source>
        <dbReference type="EMBL" id="OBQ42336.1"/>
    </source>
</evidence>
<comment type="caution">
    <text evidence="2">The sequence shown here is derived from an EMBL/GenBank/DDBJ whole genome shotgun (WGS) entry which is preliminary data.</text>
</comment>
<proteinExistence type="predicted"/>
<accession>A0A1B7WYY5</accession>
<dbReference type="Gene3D" id="1.10.30.50">
    <property type="match status" value="1"/>
</dbReference>
<gene>
    <name evidence="2" type="ORF">AN484_18490</name>
</gene>
<organism evidence="2 3">
    <name type="scientific">Aphanizomenon flos-aquae WA102</name>
    <dbReference type="NCBI Taxonomy" id="1710896"/>
    <lineage>
        <taxon>Bacteria</taxon>
        <taxon>Bacillati</taxon>
        <taxon>Cyanobacteriota</taxon>
        <taxon>Cyanophyceae</taxon>
        <taxon>Nostocales</taxon>
        <taxon>Aphanizomenonaceae</taxon>
        <taxon>Aphanizomenon</taxon>
    </lineage>
</organism>
<dbReference type="Proteomes" id="UP000092093">
    <property type="component" value="Unassembled WGS sequence"/>
</dbReference>
<reference evidence="2 3" key="1">
    <citation type="submission" date="2015-09" db="EMBL/GenBank/DDBJ databases">
        <title>Aphanizomenon flos-aquae WA102.</title>
        <authorList>
            <person name="Driscoll C."/>
        </authorList>
    </citation>
    <scope>NUCLEOTIDE SEQUENCE [LARGE SCALE GENOMIC DNA]</scope>
    <source>
        <strain evidence="2">WA102</strain>
    </source>
</reference>